<feature type="region of interest" description="Disordered" evidence="1">
    <location>
        <begin position="1"/>
        <end position="55"/>
    </location>
</feature>
<comment type="caution">
    <text evidence="3">The sequence shown here is derived from an EMBL/GenBank/DDBJ whole genome shotgun (WGS) entry which is preliminary data.</text>
</comment>
<feature type="compositionally biased region" description="Acidic residues" evidence="1">
    <location>
        <begin position="30"/>
        <end position="48"/>
    </location>
</feature>
<dbReference type="OrthoDB" id="205198at2759"/>
<feature type="domain" description="MAGE" evidence="2">
    <location>
        <begin position="63"/>
        <end position="263"/>
    </location>
</feature>
<proteinExistence type="predicted"/>
<dbReference type="GO" id="GO:0005634">
    <property type="term" value="C:nucleus"/>
    <property type="evidence" value="ECO:0007669"/>
    <property type="project" value="TreeGrafter"/>
</dbReference>
<feature type="region of interest" description="Disordered" evidence="1">
    <location>
        <begin position="291"/>
        <end position="341"/>
    </location>
</feature>
<feature type="compositionally biased region" description="Low complexity" evidence="1">
    <location>
        <begin position="310"/>
        <end position="321"/>
    </location>
</feature>
<organism evidence="3 4">
    <name type="scientific">Cytospora chrysosperma</name>
    <name type="common">Cytospora canker fungus</name>
    <name type="synonym">Sphaeria chrysosperma</name>
    <dbReference type="NCBI Taxonomy" id="252740"/>
    <lineage>
        <taxon>Eukaryota</taxon>
        <taxon>Fungi</taxon>
        <taxon>Dikarya</taxon>
        <taxon>Ascomycota</taxon>
        <taxon>Pezizomycotina</taxon>
        <taxon>Sordariomycetes</taxon>
        <taxon>Sordariomycetidae</taxon>
        <taxon>Diaporthales</taxon>
        <taxon>Cytosporaceae</taxon>
        <taxon>Cytospora</taxon>
    </lineage>
</organism>
<evidence type="ECO:0000313" key="4">
    <source>
        <dbReference type="Proteomes" id="UP000284375"/>
    </source>
</evidence>
<evidence type="ECO:0000313" key="3">
    <source>
        <dbReference type="EMBL" id="ROV94253.1"/>
    </source>
</evidence>
<accession>A0A423VT45</accession>
<dbReference type="STRING" id="252740.A0A423VT45"/>
<dbReference type="InterPro" id="IPR041898">
    <property type="entry name" value="MAGE_WH1"/>
</dbReference>
<name>A0A423VT45_CYTCH</name>
<dbReference type="InterPro" id="IPR002190">
    <property type="entry name" value="MHD_dom"/>
</dbReference>
<dbReference type="AlphaFoldDB" id="A0A423VT45"/>
<dbReference type="EMBL" id="LJZO01000029">
    <property type="protein sequence ID" value="ROV94253.1"/>
    <property type="molecule type" value="Genomic_DNA"/>
</dbReference>
<dbReference type="Gene3D" id="1.10.10.1210">
    <property type="entry name" value="MAGE homology domain, winged helix WH2 motif"/>
    <property type="match status" value="1"/>
</dbReference>
<reference evidence="3 4" key="1">
    <citation type="submission" date="2015-09" db="EMBL/GenBank/DDBJ databases">
        <title>Host preference determinants of Valsa canker pathogens revealed by comparative genomics.</title>
        <authorList>
            <person name="Yin Z."/>
            <person name="Huang L."/>
        </authorList>
    </citation>
    <scope>NUCLEOTIDE SEQUENCE [LARGE SCALE GENOMIC DNA]</scope>
    <source>
        <strain evidence="3 4">YSFL</strain>
    </source>
</reference>
<dbReference type="Proteomes" id="UP000284375">
    <property type="component" value="Unassembled WGS sequence"/>
</dbReference>
<protein>
    <recommendedName>
        <fullName evidence="2">MAGE domain-containing protein</fullName>
    </recommendedName>
</protein>
<dbReference type="PANTHER" id="PTHR11736">
    <property type="entry name" value="MELANOMA-ASSOCIATED ANTIGEN MAGE ANTIGEN"/>
    <property type="match status" value="1"/>
</dbReference>
<dbReference type="InterPro" id="IPR041899">
    <property type="entry name" value="MAGE_WH2"/>
</dbReference>
<dbReference type="PANTHER" id="PTHR11736:SF14">
    <property type="entry name" value="NSE3 HOMOLOG, SMC5-SMC6 COMPLEX COMPONENT"/>
    <property type="match status" value="1"/>
</dbReference>
<gene>
    <name evidence="3" type="ORF">VSDG_05737</name>
</gene>
<dbReference type="SMART" id="SM01373">
    <property type="entry name" value="MAGE"/>
    <property type="match status" value="1"/>
</dbReference>
<keyword evidence="4" id="KW-1185">Reference proteome</keyword>
<evidence type="ECO:0000259" key="2">
    <source>
        <dbReference type="SMART" id="SM01373"/>
    </source>
</evidence>
<dbReference type="InterPro" id="IPR037445">
    <property type="entry name" value="MAGE"/>
</dbReference>
<dbReference type="Gene3D" id="1.10.10.1200">
    <property type="entry name" value="MAGE homology domain, winged helix WH1 motif"/>
    <property type="match status" value="1"/>
</dbReference>
<sequence length="341" mass="38292">MPPAARRSRNAIDDEEEEQRPRQRQRLAEPESEDDAEEEEPYDDDDDGNEKAESADGQLIKKLVRYALACDFNRAAIRRDGIKEKVLGDQGRAFKRVFDGAQQTLRTIFGMQMVELPVRDKVTKEEKRKAAKSQSKNTNSNAYVLVSVLPDAYKTSKIIAPSKNLSDEDESAYVAFYTMIISLIRVNGGELSDPKLKRYLRRLNAETNSFHSTKTEDTLAKLQRQGYLVKNIDKDARQHGDEQEATTWFVGPRGKVEVSDEAIAGLVRAVWGEQSAELESRLQNSLNIQERDVPAQNGADEVNGDDSRVGDANGAADNGEGSSRRRSGRRRQAAEEEEDQE</sequence>
<dbReference type="Pfam" id="PF01454">
    <property type="entry name" value="MAGE"/>
    <property type="match status" value="1"/>
</dbReference>
<evidence type="ECO:0000256" key="1">
    <source>
        <dbReference type="SAM" id="MobiDB-lite"/>
    </source>
</evidence>
<dbReference type="GO" id="GO:0006281">
    <property type="term" value="P:DNA repair"/>
    <property type="evidence" value="ECO:0007669"/>
    <property type="project" value="TreeGrafter"/>
</dbReference>